<sequence>MDRSDFLAMTCDGYDRTAAAYAERFHHHLDDKPLDLAMLNAFAALVAATPNHRIIDVGCGTGATTAILSRQGVQAFGIDLSPNMISQAQRLNPDLSFCTGSMLDLEVPDADVGGVCAWYSTIHIPDEHLDNVFDEFHRVLIPGGLLLLAFQVGDEPRVLREAFGQEVKLTFFRRQPGDVSKRLDRAGLHRHAELVRAPDSDGFESTPHAYVIARKDKN</sequence>
<dbReference type="CDD" id="cd02440">
    <property type="entry name" value="AdoMet_MTases"/>
    <property type="match status" value="1"/>
</dbReference>
<evidence type="ECO:0000313" key="2">
    <source>
        <dbReference type="EMBL" id="TDK92597.1"/>
    </source>
</evidence>
<dbReference type="AlphaFoldDB" id="A0A4R5WN02"/>
<dbReference type="PANTHER" id="PTHR43591">
    <property type="entry name" value="METHYLTRANSFERASE"/>
    <property type="match status" value="1"/>
</dbReference>
<keyword evidence="2" id="KW-0808">Transferase</keyword>
<feature type="domain" description="Methyltransferase" evidence="1">
    <location>
        <begin position="54"/>
        <end position="144"/>
    </location>
</feature>
<dbReference type="PANTHER" id="PTHR43591:SF110">
    <property type="entry name" value="RHODANESE DOMAIN-CONTAINING PROTEIN"/>
    <property type="match status" value="1"/>
</dbReference>
<evidence type="ECO:0000259" key="1">
    <source>
        <dbReference type="Pfam" id="PF13649"/>
    </source>
</evidence>
<dbReference type="InterPro" id="IPR029063">
    <property type="entry name" value="SAM-dependent_MTases_sf"/>
</dbReference>
<dbReference type="InterPro" id="IPR041698">
    <property type="entry name" value="Methyltransf_25"/>
</dbReference>
<dbReference type="Pfam" id="PF13649">
    <property type="entry name" value="Methyltransf_25"/>
    <property type="match status" value="1"/>
</dbReference>
<dbReference type="Proteomes" id="UP000294929">
    <property type="component" value="Unassembled WGS sequence"/>
</dbReference>
<organism evidence="2 3">
    <name type="scientific">Mycolicibacterium mucogenicum</name>
    <name type="common">Mycobacterium mucogenicum</name>
    <dbReference type="NCBI Taxonomy" id="56689"/>
    <lineage>
        <taxon>Bacteria</taxon>
        <taxon>Bacillati</taxon>
        <taxon>Actinomycetota</taxon>
        <taxon>Actinomycetes</taxon>
        <taxon>Mycobacteriales</taxon>
        <taxon>Mycobacteriaceae</taxon>
        <taxon>Mycolicibacterium</taxon>
    </lineage>
</organism>
<proteinExistence type="predicted"/>
<gene>
    <name evidence="2" type="ORF">EUA03_04025</name>
</gene>
<name>A0A4R5WN02_MYCMU</name>
<dbReference type="Gene3D" id="3.40.50.150">
    <property type="entry name" value="Vaccinia Virus protein VP39"/>
    <property type="match status" value="1"/>
</dbReference>
<accession>A0A4R5WN02</accession>
<evidence type="ECO:0000313" key="3">
    <source>
        <dbReference type="Proteomes" id="UP000294929"/>
    </source>
</evidence>
<dbReference type="EMBL" id="SDLO01000003">
    <property type="protein sequence ID" value="TDK92597.1"/>
    <property type="molecule type" value="Genomic_DNA"/>
</dbReference>
<dbReference type="OrthoDB" id="9805171at2"/>
<protein>
    <submittedName>
        <fullName evidence="2">Class I SAM-dependent methyltransferase</fullName>
    </submittedName>
</protein>
<dbReference type="SUPFAM" id="SSF53335">
    <property type="entry name" value="S-adenosyl-L-methionine-dependent methyltransferases"/>
    <property type="match status" value="1"/>
</dbReference>
<keyword evidence="2" id="KW-0489">Methyltransferase</keyword>
<reference evidence="2 3" key="1">
    <citation type="submission" date="2019-01" db="EMBL/GenBank/DDBJ databases">
        <title>High-quality-draft genome sequences of five non-tuberculosis mycobacteriaceae isolated from a nosocomial environment.</title>
        <authorList>
            <person name="Tiago I."/>
            <person name="Alarico S."/>
            <person name="Pereira S.G."/>
            <person name="Coelho C."/>
            <person name="Maranha A."/>
            <person name="Empadinhas N."/>
        </authorList>
    </citation>
    <scope>NUCLEOTIDE SEQUENCE [LARGE SCALE GENOMIC DNA]</scope>
    <source>
        <strain evidence="2 3">24AIII</strain>
    </source>
</reference>
<dbReference type="GO" id="GO:0032259">
    <property type="term" value="P:methylation"/>
    <property type="evidence" value="ECO:0007669"/>
    <property type="project" value="UniProtKB-KW"/>
</dbReference>
<comment type="caution">
    <text evidence="2">The sequence shown here is derived from an EMBL/GenBank/DDBJ whole genome shotgun (WGS) entry which is preliminary data.</text>
</comment>
<dbReference type="GO" id="GO:0008168">
    <property type="term" value="F:methyltransferase activity"/>
    <property type="evidence" value="ECO:0007669"/>
    <property type="project" value="UniProtKB-KW"/>
</dbReference>